<dbReference type="Proteomes" id="UP000729402">
    <property type="component" value="Unassembled WGS sequence"/>
</dbReference>
<comment type="caution">
    <text evidence="1">The sequence shown here is derived from an EMBL/GenBank/DDBJ whole genome shotgun (WGS) entry which is preliminary data.</text>
</comment>
<reference evidence="1" key="1">
    <citation type="journal article" date="2021" name="bioRxiv">
        <title>Whole Genome Assembly and Annotation of Northern Wild Rice, Zizania palustris L., Supports a Whole Genome Duplication in the Zizania Genus.</title>
        <authorList>
            <person name="Haas M."/>
            <person name="Kono T."/>
            <person name="Macchietto M."/>
            <person name="Millas R."/>
            <person name="McGilp L."/>
            <person name="Shao M."/>
            <person name="Duquette J."/>
            <person name="Hirsch C.N."/>
            <person name="Kimball J."/>
        </authorList>
    </citation>
    <scope>NUCLEOTIDE SEQUENCE</scope>
    <source>
        <tissue evidence="1">Fresh leaf tissue</tissue>
    </source>
</reference>
<name>A0A8J5VRX1_ZIZPA</name>
<protein>
    <submittedName>
        <fullName evidence="1">Uncharacterized protein</fullName>
    </submittedName>
</protein>
<dbReference type="AlphaFoldDB" id="A0A8J5VRX1"/>
<organism evidence="1 2">
    <name type="scientific">Zizania palustris</name>
    <name type="common">Northern wild rice</name>
    <dbReference type="NCBI Taxonomy" id="103762"/>
    <lineage>
        <taxon>Eukaryota</taxon>
        <taxon>Viridiplantae</taxon>
        <taxon>Streptophyta</taxon>
        <taxon>Embryophyta</taxon>
        <taxon>Tracheophyta</taxon>
        <taxon>Spermatophyta</taxon>
        <taxon>Magnoliopsida</taxon>
        <taxon>Liliopsida</taxon>
        <taxon>Poales</taxon>
        <taxon>Poaceae</taxon>
        <taxon>BOP clade</taxon>
        <taxon>Oryzoideae</taxon>
        <taxon>Oryzeae</taxon>
        <taxon>Zizaniinae</taxon>
        <taxon>Zizania</taxon>
    </lineage>
</organism>
<reference evidence="1" key="2">
    <citation type="submission" date="2021-02" db="EMBL/GenBank/DDBJ databases">
        <authorList>
            <person name="Kimball J.A."/>
            <person name="Haas M.W."/>
            <person name="Macchietto M."/>
            <person name="Kono T."/>
            <person name="Duquette J."/>
            <person name="Shao M."/>
        </authorList>
    </citation>
    <scope>NUCLEOTIDE SEQUENCE</scope>
    <source>
        <tissue evidence="1">Fresh leaf tissue</tissue>
    </source>
</reference>
<gene>
    <name evidence="1" type="ORF">GUJ93_ZPchr0005g14343</name>
</gene>
<proteinExistence type="predicted"/>
<evidence type="ECO:0000313" key="1">
    <source>
        <dbReference type="EMBL" id="KAG8069286.1"/>
    </source>
</evidence>
<dbReference type="EMBL" id="JAAALK010000284">
    <property type="protein sequence ID" value="KAG8069286.1"/>
    <property type="molecule type" value="Genomic_DNA"/>
</dbReference>
<sequence length="81" mass="9266">MLSLLASATSVAVREEQIKKQQACRREISNVHTTAGPTTELPAFFFNLYVPKTYAVEKTPVHTSQMKTRAQQNFSQRWLPR</sequence>
<keyword evidence="2" id="KW-1185">Reference proteome</keyword>
<evidence type="ECO:0000313" key="2">
    <source>
        <dbReference type="Proteomes" id="UP000729402"/>
    </source>
</evidence>
<accession>A0A8J5VRX1</accession>